<reference evidence="3" key="1">
    <citation type="journal article" date="2021" name="Open Biol.">
        <title>Shared evolutionary footprints suggest mitochondrial oxidative damage underlies multiple complex I losses in fungi.</title>
        <authorList>
            <person name="Schikora-Tamarit M.A."/>
            <person name="Marcet-Houben M."/>
            <person name="Nosek J."/>
            <person name="Gabaldon T."/>
        </authorList>
    </citation>
    <scope>NUCLEOTIDE SEQUENCE</scope>
    <source>
        <strain evidence="3">NCAIM Y.01608</strain>
    </source>
</reference>
<evidence type="ECO:0000313" key="3">
    <source>
        <dbReference type="EMBL" id="KAH3660895.1"/>
    </source>
</evidence>
<comment type="caution">
    <text evidence="3">The sequence shown here is derived from an EMBL/GenBank/DDBJ whole genome shotgun (WGS) entry which is preliminary data.</text>
</comment>
<gene>
    <name evidence="3" type="ORF">OGATHE_005227</name>
</gene>
<dbReference type="GO" id="GO:0005085">
    <property type="term" value="F:guanyl-nucleotide exchange factor activity"/>
    <property type="evidence" value="ECO:0007669"/>
    <property type="project" value="InterPro"/>
</dbReference>
<organism evidence="3 4">
    <name type="scientific">Ogataea polymorpha</name>
    <dbReference type="NCBI Taxonomy" id="460523"/>
    <lineage>
        <taxon>Eukaryota</taxon>
        <taxon>Fungi</taxon>
        <taxon>Dikarya</taxon>
        <taxon>Ascomycota</taxon>
        <taxon>Saccharomycotina</taxon>
        <taxon>Pichiomycetes</taxon>
        <taxon>Pichiales</taxon>
        <taxon>Pichiaceae</taxon>
        <taxon>Ogataea</taxon>
    </lineage>
</organism>
<accession>A0A9P8NWP0</accession>
<dbReference type="EMBL" id="JAEUBD010001468">
    <property type="protein sequence ID" value="KAH3660895.1"/>
    <property type="molecule type" value="Genomic_DNA"/>
</dbReference>
<dbReference type="PANTHER" id="PTHR10663:SF373">
    <property type="entry name" value="PH AND SEC7 DOMAIN-CONTAINING PROTEIN C11E3.11C"/>
    <property type="match status" value="1"/>
</dbReference>
<evidence type="ECO:0000256" key="1">
    <source>
        <dbReference type="SAM" id="Coils"/>
    </source>
</evidence>
<feature type="domain" description="SEC7" evidence="2">
    <location>
        <begin position="51"/>
        <end position="248"/>
    </location>
</feature>
<feature type="coiled-coil region" evidence="1">
    <location>
        <begin position="586"/>
        <end position="613"/>
    </location>
</feature>
<dbReference type="InterPro" id="IPR035999">
    <property type="entry name" value="Sec7_dom_sf"/>
</dbReference>
<dbReference type="InterPro" id="IPR011993">
    <property type="entry name" value="PH-like_dom_sf"/>
</dbReference>
<name>A0A9P8NWP0_9ASCO</name>
<dbReference type="SUPFAM" id="SSF48425">
    <property type="entry name" value="Sec7 domain"/>
    <property type="match status" value="1"/>
</dbReference>
<sequence>MSEDCEIVRQKLYNLPTKNATELAHEFQGSKQSTNQLDTKGIDPLLMSRLRDPSCSLNIILTKNKLLGTASDQRLAELYDVAKELFELTYHRIPEKHYLAFLGGAFRDQDESDTDIDIVRCFYMSMFTWNTDLLDSLRVLCRKLFFKGESQFIDKILDSFADSWFYNAGSTKPKKLYGNSNGVYLTAYSLILSNTDLHTAEIAKTKKISRSKFVKNTFEALQQNQIPIEDIDGLRYELKKFYERISERKLSLFEPSNSHSRTDSIASHDTEVTIFQNRSSQSDQTSVYISDTDNATPASSENATKSFGFAKVIMMENNLKNKPSHNRKLSLSSNSQHLDENYEPLKDEQTLGSGPIVNHITENDNLQLELVGPPWSKEGIQSVILPEKLLNSLTGMLSLSAFKPSWKSLFVVIFEGELKFFRFDQSGSNAGNFGDGQWWKFATCVNTINLCSCFAQVVDKKSLVYTSMIKHHGYARRRTGLETYWILKIPVPDMITSADHCQGYQSTYFCAGTPETAQEFVDTCNFWAGRSTSIPPAETLSSLDFGWSKKTMSVLRAKNAREAEEHLSRFKIASWIPITNGLVPSNLELSEQLAKVETHCKELRLALKQLKEMERVIPQLDSLTAKNAGTISILSKIFNGSDKVDKHLVARNVSVMRANYVNKQNYLANELLRFKCYADILEKAITLRHKMFNDQIV</sequence>
<reference evidence="3" key="2">
    <citation type="submission" date="2021-01" db="EMBL/GenBank/DDBJ databases">
        <authorList>
            <person name="Schikora-Tamarit M.A."/>
        </authorList>
    </citation>
    <scope>NUCLEOTIDE SEQUENCE</scope>
    <source>
        <strain evidence="3">NCAIM Y.01608</strain>
    </source>
</reference>
<dbReference type="SMART" id="SM00222">
    <property type="entry name" value="Sec7"/>
    <property type="match status" value="1"/>
</dbReference>
<evidence type="ECO:0000313" key="4">
    <source>
        <dbReference type="Proteomes" id="UP000788993"/>
    </source>
</evidence>
<dbReference type="InterPro" id="IPR023394">
    <property type="entry name" value="Sec7_C_sf"/>
</dbReference>
<dbReference type="InterPro" id="IPR000904">
    <property type="entry name" value="Sec7_dom"/>
</dbReference>
<protein>
    <recommendedName>
        <fullName evidence="2">SEC7 domain-containing protein</fullName>
    </recommendedName>
</protein>
<proteinExistence type="predicted"/>
<dbReference type="GO" id="GO:0032012">
    <property type="term" value="P:regulation of ARF protein signal transduction"/>
    <property type="evidence" value="ECO:0007669"/>
    <property type="project" value="InterPro"/>
</dbReference>
<dbReference type="PROSITE" id="PS50190">
    <property type="entry name" value="SEC7"/>
    <property type="match status" value="1"/>
</dbReference>
<dbReference type="Proteomes" id="UP000788993">
    <property type="component" value="Unassembled WGS sequence"/>
</dbReference>
<dbReference type="Pfam" id="PF01369">
    <property type="entry name" value="Sec7"/>
    <property type="match status" value="1"/>
</dbReference>
<dbReference type="Gene3D" id="2.30.29.30">
    <property type="entry name" value="Pleckstrin-homology domain (PH domain)/Phosphotyrosine-binding domain (PTB)"/>
    <property type="match status" value="1"/>
</dbReference>
<dbReference type="PANTHER" id="PTHR10663">
    <property type="entry name" value="GUANYL-NUCLEOTIDE EXCHANGE FACTOR"/>
    <property type="match status" value="1"/>
</dbReference>
<dbReference type="AlphaFoldDB" id="A0A9P8NWP0"/>
<keyword evidence="4" id="KW-1185">Reference proteome</keyword>
<keyword evidence="1" id="KW-0175">Coiled coil</keyword>
<dbReference type="Gene3D" id="1.10.1000.11">
    <property type="entry name" value="Arf Nucleotide-binding Site Opener,domain 2"/>
    <property type="match status" value="1"/>
</dbReference>
<evidence type="ECO:0000259" key="2">
    <source>
        <dbReference type="PROSITE" id="PS50190"/>
    </source>
</evidence>